<protein>
    <submittedName>
        <fullName evidence="1">Uncharacterized protein</fullName>
    </submittedName>
</protein>
<name>A0A6N9THR3_9ALTE</name>
<proteinExistence type="predicted"/>
<sequence length="232" mass="26942">MEKEYKYTKKLLRLAIEENKYRNKDIAIKAGLSEKSVALVSKWRNGKANATERQMAYFINNYEYLLKPKIEHLFYTYENALDSSVQACPTYRKLIGEVIFKHQLSIPIDKKSRLSICRVIIIAHNGQYFFVEQIRAGLKSPANAHFHSKLDGMVRSNNEEANWVLAADIEADLSLDGLIQAVNRYCEKLQNGEPYLVIRSINSFPFQDIKALEYSFYQCMLKLNLHSELFPF</sequence>
<keyword evidence="2" id="KW-1185">Reference proteome</keyword>
<comment type="caution">
    <text evidence="1">The sequence shown here is derived from an EMBL/GenBank/DDBJ whole genome shotgun (WGS) entry which is preliminary data.</text>
</comment>
<dbReference type="Proteomes" id="UP000471381">
    <property type="component" value="Unassembled WGS sequence"/>
</dbReference>
<dbReference type="AlphaFoldDB" id="A0A6N9THR3"/>
<accession>A0A6N9THR3</accession>
<reference evidence="1 2" key="1">
    <citation type="submission" date="2020-01" db="EMBL/GenBank/DDBJ databases">
        <title>Genomes of bacteria type strains.</title>
        <authorList>
            <person name="Chen J."/>
            <person name="Zhu S."/>
            <person name="Yang J."/>
        </authorList>
    </citation>
    <scope>NUCLEOTIDE SEQUENCE [LARGE SCALE GENOMIC DNA]</scope>
    <source>
        <strain evidence="1 2">LMG 24078</strain>
    </source>
</reference>
<evidence type="ECO:0000313" key="1">
    <source>
        <dbReference type="EMBL" id="NDW15456.1"/>
    </source>
</evidence>
<evidence type="ECO:0000313" key="2">
    <source>
        <dbReference type="Proteomes" id="UP000471381"/>
    </source>
</evidence>
<organism evidence="1 2">
    <name type="scientific">Alteromonas genovensis</name>
    <dbReference type="NCBI Taxonomy" id="471225"/>
    <lineage>
        <taxon>Bacteria</taxon>
        <taxon>Pseudomonadati</taxon>
        <taxon>Pseudomonadota</taxon>
        <taxon>Gammaproteobacteria</taxon>
        <taxon>Alteromonadales</taxon>
        <taxon>Alteromonadaceae</taxon>
        <taxon>Alteromonas/Salinimonas group</taxon>
        <taxon>Alteromonas</taxon>
    </lineage>
</organism>
<gene>
    <name evidence="1" type="ORF">GTQ48_07980</name>
</gene>
<dbReference type="RefSeq" id="WP_163106108.1">
    <property type="nucleotide sequence ID" value="NZ_JAAAWO010000004.1"/>
</dbReference>
<dbReference type="EMBL" id="JAAAWO010000004">
    <property type="protein sequence ID" value="NDW15456.1"/>
    <property type="molecule type" value="Genomic_DNA"/>
</dbReference>